<dbReference type="EMBL" id="BPLR01004124">
    <property type="protein sequence ID" value="GIX92426.1"/>
    <property type="molecule type" value="Genomic_DNA"/>
</dbReference>
<reference evidence="2 3" key="1">
    <citation type="submission" date="2021-06" db="EMBL/GenBank/DDBJ databases">
        <title>Caerostris extrusa draft genome.</title>
        <authorList>
            <person name="Kono N."/>
            <person name="Arakawa K."/>
        </authorList>
    </citation>
    <scope>NUCLEOTIDE SEQUENCE [LARGE SCALE GENOMIC DNA]</scope>
</reference>
<accession>A0AAV4P9Q4</accession>
<evidence type="ECO:0000256" key="1">
    <source>
        <dbReference type="SAM" id="MobiDB-lite"/>
    </source>
</evidence>
<dbReference type="Proteomes" id="UP001054945">
    <property type="component" value="Unassembled WGS sequence"/>
</dbReference>
<name>A0AAV4P9Q4_CAEEX</name>
<evidence type="ECO:0000313" key="2">
    <source>
        <dbReference type="EMBL" id="GIX92426.1"/>
    </source>
</evidence>
<keyword evidence="3" id="KW-1185">Reference proteome</keyword>
<protein>
    <submittedName>
        <fullName evidence="2">Uncharacterized protein</fullName>
    </submittedName>
</protein>
<evidence type="ECO:0000313" key="3">
    <source>
        <dbReference type="Proteomes" id="UP001054945"/>
    </source>
</evidence>
<proteinExistence type="predicted"/>
<feature type="compositionally biased region" description="Polar residues" evidence="1">
    <location>
        <begin position="45"/>
        <end position="75"/>
    </location>
</feature>
<comment type="caution">
    <text evidence="2">The sequence shown here is derived from an EMBL/GenBank/DDBJ whole genome shotgun (WGS) entry which is preliminary data.</text>
</comment>
<sequence>MKHRLPGESLSFVPLEKASAYGRRYIVDSNSPSERQCSERKCLSENPSTYGGRTTSKIANKFPTTRDNSKSTVVT</sequence>
<dbReference type="AlphaFoldDB" id="A0AAV4P9Q4"/>
<feature type="region of interest" description="Disordered" evidence="1">
    <location>
        <begin position="37"/>
        <end position="75"/>
    </location>
</feature>
<organism evidence="2 3">
    <name type="scientific">Caerostris extrusa</name>
    <name type="common">Bark spider</name>
    <name type="synonym">Caerostris bankana</name>
    <dbReference type="NCBI Taxonomy" id="172846"/>
    <lineage>
        <taxon>Eukaryota</taxon>
        <taxon>Metazoa</taxon>
        <taxon>Ecdysozoa</taxon>
        <taxon>Arthropoda</taxon>
        <taxon>Chelicerata</taxon>
        <taxon>Arachnida</taxon>
        <taxon>Araneae</taxon>
        <taxon>Araneomorphae</taxon>
        <taxon>Entelegynae</taxon>
        <taxon>Araneoidea</taxon>
        <taxon>Araneidae</taxon>
        <taxon>Caerostris</taxon>
    </lineage>
</organism>
<gene>
    <name evidence="2" type="ORF">CEXT_208661</name>
</gene>